<dbReference type="Proteomes" id="UP000035880">
    <property type="component" value="Chromosome 2L"/>
</dbReference>
<feature type="chain" id="PRO_5005320857" description="Seminal fluid protein" evidence="1">
    <location>
        <begin position="22"/>
        <end position="116"/>
    </location>
</feature>
<name>A0A0J9QWF1_DROSI</name>
<reference evidence="2" key="2">
    <citation type="submission" date="2014-06" db="EMBL/GenBank/DDBJ databases">
        <authorList>
            <person name="Hu T."/>
            <person name="Eisen M.B."/>
            <person name="Thornton K.R."/>
            <person name="Andolfatto P."/>
        </authorList>
    </citation>
    <scope>NUCLEOTIDE SEQUENCE</scope>
    <source>
        <strain evidence="2">W501</strain>
    </source>
</reference>
<evidence type="ECO:0000256" key="1">
    <source>
        <dbReference type="SAM" id="SignalP"/>
    </source>
</evidence>
<organism evidence="2">
    <name type="scientific">Drosophila simulans</name>
    <name type="common">Fruit fly</name>
    <dbReference type="NCBI Taxonomy" id="7240"/>
    <lineage>
        <taxon>Eukaryota</taxon>
        <taxon>Metazoa</taxon>
        <taxon>Ecdysozoa</taxon>
        <taxon>Arthropoda</taxon>
        <taxon>Hexapoda</taxon>
        <taxon>Insecta</taxon>
        <taxon>Pterygota</taxon>
        <taxon>Neoptera</taxon>
        <taxon>Endopterygota</taxon>
        <taxon>Diptera</taxon>
        <taxon>Brachycera</taxon>
        <taxon>Muscomorpha</taxon>
        <taxon>Ephydroidea</taxon>
        <taxon>Drosophilidae</taxon>
        <taxon>Drosophila</taxon>
        <taxon>Sophophora</taxon>
    </lineage>
</organism>
<dbReference type="EMBL" id="CM002910">
    <property type="protein sequence ID" value="KMY88402.1"/>
    <property type="molecule type" value="Genomic_DNA"/>
</dbReference>
<reference evidence="2" key="1">
    <citation type="journal article" date="2013" name="Genome Res.">
        <title>A second-generation assembly of the Drosophila simulans genome provides new insights into patterns of lineage-specific divergence.</title>
        <authorList>
            <person name="Hu T.T."/>
            <person name="Eisen M.B."/>
            <person name="Thornton K.R."/>
            <person name="Andolfatto P."/>
        </authorList>
    </citation>
    <scope>NUCLEOTIDE SEQUENCE [LARGE SCALE GENOMIC DNA]</scope>
    <source>
        <strain evidence="2">W501</strain>
    </source>
</reference>
<gene>
    <name evidence="2" type="primary">Dsim\GD27720</name>
    <name evidence="2" type="ORF">Dsimw501_GD27720</name>
</gene>
<dbReference type="OrthoDB" id="7865677at2759"/>
<dbReference type="Bgee" id="FBgn0269010">
    <property type="expression patterns" value="Expressed in male reproductive system and 3 other cell types or tissues"/>
</dbReference>
<reference evidence="2" key="3">
    <citation type="submission" date="2015-04" db="EMBL/GenBank/DDBJ databases">
        <authorList>
            <consortium name="FlyBase"/>
        </authorList>
    </citation>
    <scope>NUCLEOTIDE SEQUENCE</scope>
    <source>
        <strain evidence="2">W501</strain>
    </source>
</reference>
<dbReference type="AlphaFoldDB" id="A0A0J9QWF1"/>
<sequence length="116" mass="12230">MMASLKWIAILQLLIILGALGKDEVEELTDVVQEKLYEAISKTGTAIKSGSASLDKAVNNVIKMKKGAAKSLLDLISQRTLKDAPASLSSCAEGALNCEIKGVQVTGSTQQPNTIT</sequence>
<dbReference type="KEGG" id="dsi:Dsimw501_GD27720"/>
<feature type="signal peptide" evidence="1">
    <location>
        <begin position="1"/>
        <end position="21"/>
    </location>
</feature>
<evidence type="ECO:0000313" key="2">
    <source>
        <dbReference type="EMBL" id="KMY88402.1"/>
    </source>
</evidence>
<evidence type="ECO:0008006" key="3">
    <source>
        <dbReference type="Google" id="ProtNLM"/>
    </source>
</evidence>
<proteinExistence type="predicted"/>
<accession>A0A0J9QWF1</accession>
<protein>
    <recommendedName>
        <fullName evidence="3">Seminal fluid protein</fullName>
    </recommendedName>
</protein>
<keyword evidence="1" id="KW-0732">Signal</keyword>